<dbReference type="InterPro" id="IPR012310">
    <property type="entry name" value="DNA_ligase_ATP-dep_cent"/>
</dbReference>
<evidence type="ECO:0000313" key="3">
    <source>
        <dbReference type="Proteomes" id="UP000471293"/>
    </source>
</evidence>
<feature type="domain" description="ATP-dependent DNA ligase family profile" evidence="1">
    <location>
        <begin position="19"/>
        <end position="196"/>
    </location>
</feature>
<dbReference type="RefSeq" id="WP_164349904.1">
    <property type="nucleotide sequence ID" value="NZ_JAAGLQ010000686.1"/>
</dbReference>
<evidence type="ECO:0000259" key="1">
    <source>
        <dbReference type="Pfam" id="PF01068"/>
    </source>
</evidence>
<dbReference type="GO" id="GO:0005524">
    <property type="term" value="F:ATP binding"/>
    <property type="evidence" value="ECO:0007669"/>
    <property type="project" value="InterPro"/>
</dbReference>
<gene>
    <name evidence="2" type="ORF">G3I29_33015</name>
</gene>
<organism evidence="2 3">
    <name type="scientific">Streptomyces halstedii</name>
    <dbReference type="NCBI Taxonomy" id="1944"/>
    <lineage>
        <taxon>Bacteria</taxon>
        <taxon>Bacillati</taxon>
        <taxon>Actinomycetota</taxon>
        <taxon>Actinomycetes</taxon>
        <taxon>Kitasatosporales</taxon>
        <taxon>Streptomycetaceae</taxon>
        <taxon>Streptomyces</taxon>
    </lineage>
</organism>
<keyword evidence="2" id="KW-0436">Ligase</keyword>
<dbReference type="GO" id="GO:0006281">
    <property type="term" value="P:DNA repair"/>
    <property type="evidence" value="ECO:0007669"/>
    <property type="project" value="InterPro"/>
</dbReference>
<accession>A0A6N9U8N7</accession>
<dbReference type="GO" id="GO:0003910">
    <property type="term" value="F:DNA ligase (ATP) activity"/>
    <property type="evidence" value="ECO:0007669"/>
    <property type="project" value="InterPro"/>
</dbReference>
<sequence length="294" mass="31906">MEVPVKVALAQAVAALPDGPGWWYEPKFDGHRTILRRTDETVILYARSGRVVTQHWMDIALAGMQLQPGTVLDGEAVIWRNGRLDFGAAQSRAASNLARARALAARHPAAYAVWDILHHPDPGIGDCRTLPYTQRRAHLLDLLADVPPPIQAVPATDDRDVAVAWYEGLHAQGIEGVVAKRGPAGYPSGRRGWVKIRHAETEDALVVGYTGPRRRPRRLALAVGDEGGPIRLSARLEPVLARCVADTLATASSGGERQADGETYTRIDTDLVVEVLAGTGRHGTLTVIRVRTFP</sequence>
<dbReference type="Pfam" id="PF01068">
    <property type="entry name" value="DNA_ligase_A_M"/>
    <property type="match status" value="1"/>
</dbReference>
<dbReference type="GO" id="GO:0006310">
    <property type="term" value="P:DNA recombination"/>
    <property type="evidence" value="ECO:0007669"/>
    <property type="project" value="InterPro"/>
</dbReference>
<evidence type="ECO:0000313" key="2">
    <source>
        <dbReference type="EMBL" id="NEA20191.1"/>
    </source>
</evidence>
<dbReference type="SUPFAM" id="SSF56091">
    <property type="entry name" value="DNA ligase/mRNA capping enzyme, catalytic domain"/>
    <property type="match status" value="1"/>
</dbReference>
<name>A0A6N9U8N7_STRHA</name>
<comment type="caution">
    <text evidence="2">The sequence shown here is derived from an EMBL/GenBank/DDBJ whole genome shotgun (WGS) entry which is preliminary data.</text>
</comment>
<dbReference type="Proteomes" id="UP000471293">
    <property type="component" value="Unassembled WGS sequence"/>
</dbReference>
<reference evidence="2 3" key="1">
    <citation type="submission" date="2020-01" db="EMBL/GenBank/DDBJ databases">
        <title>Insect and environment-associated Actinomycetes.</title>
        <authorList>
            <person name="Currrie C."/>
            <person name="Chevrette M."/>
            <person name="Carlson C."/>
            <person name="Stubbendieck R."/>
            <person name="Wendt-Pienkowski E."/>
        </authorList>
    </citation>
    <scope>NUCLEOTIDE SEQUENCE [LARGE SCALE GENOMIC DNA]</scope>
    <source>
        <strain evidence="2 3">SID11342</strain>
    </source>
</reference>
<proteinExistence type="predicted"/>
<dbReference type="AlphaFoldDB" id="A0A6N9U8N7"/>
<dbReference type="Gene3D" id="3.30.470.30">
    <property type="entry name" value="DNA ligase/mRNA capping enzyme"/>
    <property type="match status" value="1"/>
</dbReference>
<dbReference type="EMBL" id="JAAGLQ010000686">
    <property type="protein sequence ID" value="NEA20191.1"/>
    <property type="molecule type" value="Genomic_DNA"/>
</dbReference>
<protein>
    <submittedName>
        <fullName evidence="2">DNA ligase</fullName>
    </submittedName>
</protein>